<dbReference type="Proteomes" id="UP000054166">
    <property type="component" value="Unassembled WGS sequence"/>
</dbReference>
<dbReference type="EMBL" id="KN833568">
    <property type="protein sequence ID" value="KIM71030.1"/>
    <property type="molecule type" value="Genomic_DNA"/>
</dbReference>
<name>A0A0C3EEC7_PILCF</name>
<evidence type="ECO:0000313" key="2">
    <source>
        <dbReference type="Proteomes" id="UP000054166"/>
    </source>
</evidence>
<sequence>MPAVIICYQTLYMSGRGIYECFLDGLEVVKRWDRSQVILTYNLVPEAHNLSFGPP</sequence>
<evidence type="ECO:0000313" key="1">
    <source>
        <dbReference type="EMBL" id="KIM71030.1"/>
    </source>
</evidence>
<keyword evidence="2" id="KW-1185">Reference proteome</keyword>
<proteinExistence type="predicted"/>
<organism evidence="1 2">
    <name type="scientific">Piloderma croceum (strain F 1598)</name>
    <dbReference type="NCBI Taxonomy" id="765440"/>
    <lineage>
        <taxon>Eukaryota</taxon>
        <taxon>Fungi</taxon>
        <taxon>Dikarya</taxon>
        <taxon>Basidiomycota</taxon>
        <taxon>Agaricomycotina</taxon>
        <taxon>Agaricomycetes</taxon>
        <taxon>Agaricomycetidae</taxon>
        <taxon>Atheliales</taxon>
        <taxon>Atheliaceae</taxon>
        <taxon>Piloderma</taxon>
    </lineage>
</organism>
<protein>
    <submittedName>
        <fullName evidence="1">Uncharacterized protein</fullName>
    </submittedName>
</protein>
<gene>
    <name evidence="1" type="ORF">PILCRDRAFT_17468</name>
</gene>
<reference evidence="2" key="2">
    <citation type="submission" date="2015-01" db="EMBL/GenBank/DDBJ databases">
        <title>Evolutionary Origins and Diversification of the Mycorrhizal Mutualists.</title>
        <authorList>
            <consortium name="DOE Joint Genome Institute"/>
            <consortium name="Mycorrhizal Genomics Consortium"/>
            <person name="Kohler A."/>
            <person name="Kuo A."/>
            <person name="Nagy L.G."/>
            <person name="Floudas D."/>
            <person name="Copeland A."/>
            <person name="Barry K.W."/>
            <person name="Cichocki N."/>
            <person name="Veneault-Fourrey C."/>
            <person name="LaButti K."/>
            <person name="Lindquist E.A."/>
            <person name="Lipzen A."/>
            <person name="Lundell T."/>
            <person name="Morin E."/>
            <person name="Murat C."/>
            <person name="Riley R."/>
            <person name="Ohm R."/>
            <person name="Sun H."/>
            <person name="Tunlid A."/>
            <person name="Henrissat B."/>
            <person name="Grigoriev I.V."/>
            <person name="Hibbett D.S."/>
            <person name="Martin F."/>
        </authorList>
    </citation>
    <scope>NUCLEOTIDE SEQUENCE [LARGE SCALE GENOMIC DNA]</scope>
    <source>
        <strain evidence="2">F 1598</strain>
    </source>
</reference>
<accession>A0A0C3EEC7</accession>
<reference evidence="1 2" key="1">
    <citation type="submission" date="2014-04" db="EMBL/GenBank/DDBJ databases">
        <authorList>
            <consortium name="DOE Joint Genome Institute"/>
            <person name="Kuo A."/>
            <person name="Tarkka M."/>
            <person name="Buscot F."/>
            <person name="Kohler A."/>
            <person name="Nagy L.G."/>
            <person name="Floudas D."/>
            <person name="Copeland A."/>
            <person name="Barry K.W."/>
            <person name="Cichocki N."/>
            <person name="Veneault-Fourrey C."/>
            <person name="LaButti K."/>
            <person name="Lindquist E.A."/>
            <person name="Lipzen A."/>
            <person name="Lundell T."/>
            <person name="Morin E."/>
            <person name="Murat C."/>
            <person name="Sun H."/>
            <person name="Tunlid A."/>
            <person name="Henrissat B."/>
            <person name="Grigoriev I.V."/>
            <person name="Hibbett D.S."/>
            <person name="Martin F."/>
            <person name="Nordberg H.P."/>
            <person name="Cantor M.N."/>
            <person name="Hua S.X."/>
        </authorList>
    </citation>
    <scope>NUCLEOTIDE SEQUENCE [LARGE SCALE GENOMIC DNA]</scope>
    <source>
        <strain evidence="1 2">F 1598</strain>
    </source>
</reference>
<dbReference type="InParanoid" id="A0A0C3EEC7"/>
<dbReference type="AlphaFoldDB" id="A0A0C3EEC7"/>
<dbReference type="HOGENOM" id="CLU_3033234_0_0_1"/>